<dbReference type="InterPro" id="IPR036157">
    <property type="entry name" value="dUTPase-like_sf"/>
</dbReference>
<keyword evidence="1" id="KW-0378">Hydrolase</keyword>
<dbReference type="InterPro" id="IPR029054">
    <property type="entry name" value="dUTPase-like"/>
</dbReference>
<keyword evidence="4" id="KW-1185">Reference proteome</keyword>
<evidence type="ECO:0000313" key="4">
    <source>
        <dbReference type="Proteomes" id="UP001054837"/>
    </source>
</evidence>
<proteinExistence type="predicted"/>
<sequence>MTPINSFESVGYDVYVSSNDVETYWSINAGQLVIIDTGIVFEIPLDLQKHFLIIAMVKNKSLVTHCQLAVETEVNDPTYNGSVKMVVRNISDNPVFLTKHMKLAQIVLQLQWCSNLE</sequence>
<comment type="caution">
    <text evidence="3">The sequence shown here is derived from an EMBL/GenBank/DDBJ whole genome shotgun (WGS) entry which is preliminary data.</text>
</comment>
<dbReference type="CDD" id="cd07557">
    <property type="entry name" value="trimeric_dUTPase"/>
    <property type="match status" value="1"/>
</dbReference>
<gene>
    <name evidence="3" type="ORF">CDAR_500671</name>
</gene>
<dbReference type="SUPFAM" id="SSF51283">
    <property type="entry name" value="dUTPase-like"/>
    <property type="match status" value="1"/>
</dbReference>
<name>A0AAV4V2K1_9ARAC</name>
<dbReference type="Gene3D" id="2.70.40.10">
    <property type="match status" value="1"/>
</dbReference>
<evidence type="ECO:0000313" key="3">
    <source>
        <dbReference type="EMBL" id="GIY64053.1"/>
    </source>
</evidence>
<evidence type="ECO:0000256" key="1">
    <source>
        <dbReference type="ARBA" id="ARBA00022801"/>
    </source>
</evidence>
<dbReference type="InterPro" id="IPR033704">
    <property type="entry name" value="dUTPase_trimeric"/>
</dbReference>
<reference evidence="3 4" key="1">
    <citation type="submission" date="2021-06" db="EMBL/GenBank/DDBJ databases">
        <title>Caerostris darwini draft genome.</title>
        <authorList>
            <person name="Kono N."/>
            <person name="Arakawa K."/>
        </authorList>
    </citation>
    <scope>NUCLEOTIDE SEQUENCE [LARGE SCALE GENOMIC DNA]</scope>
</reference>
<evidence type="ECO:0000259" key="2">
    <source>
        <dbReference type="Pfam" id="PF00692"/>
    </source>
</evidence>
<accession>A0AAV4V2K1</accession>
<dbReference type="Pfam" id="PF00692">
    <property type="entry name" value="dUTPase"/>
    <property type="match status" value="1"/>
</dbReference>
<dbReference type="EMBL" id="BPLQ01012262">
    <property type="protein sequence ID" value="GIY64053.1"/>
    <property type="molecule type" value="Genomic_DNA"/>
</dbReference>
<dbReference type="AlphaFoldDB" id="A0AAV4V2K1"/>
<protein>
    <recommendedName>
        <fullName evidence="2">dUTPase-like domain-containing protein</fullName>
    </recommendedName>
</protein>
<dbReference type="Proteomes" id="UP001054837">
    <property type="component" value="Unassembled WGS sequence"/>
</dbReference>
<feature type="domain" description="dUTPase-like" evidence="2">
    <location>
        <begin position="4"/>
        <end position="109"/>
    </location>
</feature>
<organism evidence="3 4">
    <name type="scientific">Caerostris darwini</name>
    <dbReference type="NCBI Taxonomy" id="1538125"/>
    <lineage>
        <taxon>Eukaryota</taxon>
        <taxon>Metazoa</taxon>
        <taxon>Ecdysozoa</taxon>
        <taxon>Arthropoda</taxon>
        <taxon>Chelicerata</taxon>
        <taxon>Arachnida</taxon>
        <taxon>Araneae</taxon>
        <taxon>Araneomorphae</taxon>
        <taxon>Entelegynae</taxon>
        <taxon>Araneoidea</taxon>
        <taxon>Araneidae</taxon>
        <taxon>Caerostris</taxon>
    </lineage>
</organism>
<dbReference type="GO" id="GO:0016787">
    <property type="term" value="F:hydrolase activity"/>
    <property type="evidence" value="ECO:0007669"/>
    <property type="project" value="UniProtKB-KW"/>
</dbReference>